<dbReference type="GeneID" id="252964"/>
<dbReference type="AlphaFoldDB" id="A6IEB3"/>
<evidence type="ECO:0000313" key="2">
    <source>
        <dbReference type="Proteomes" id="UP000234681"/>
    </source>
</evidence>
<dbReference type="EMBL" id="CH473959">
    <property type="protein sequence ID" value="EDM15200.1"/>
    <property type="molecule type" value="Genomic_DNA"/>
</dbReference>
<dbReference type="RGD" id="628724">
    <property type="gene designation" value="Lipogenin"/>
</dbReference>
<organism evidence="1 2">
    <name type="scientific">Rattus norvegicus</name>
    <name type="common">Rat</name>
    <dbReference type="NCBI Taxonomy" id="10116"/>
    <lineage>
        <taxon>Eukaryota</taxon>
        <taxon>Metazoa</taxon>
        <taxon>Chordata</taxon>
        <taxon>Craniata</taxon>
        <taxon>Vertebrata</taxon>
        <taxon>Euteleostomi</taxon>
        <taxon>Mammalia</taxon>
        <taxon>Eutheria</taxon>
        <taxon>Euarchontoglires</taxon>
        <taxon>Glires</taxon>
        <taxon>Rodentia</taxon>
        <taxon>Myomorpha</taxon>
        <taxon>Muroidea</taxon>
        <taxon>Muridae</taxon>
        <taxon>Murinae</taxon>
        <taxon>Rattus</taxon>
    </lineage>
</organism>
<gene>
    <name evidence="3" type="primary">Lipogenin</name>
    <name evidence="1" type="ORF">rCG_28334</name>
</gene>
<dbReference type="RefSeq" id="NP_665733.2">
    <property type="nucleotide sequence ID" value="NM_145790.2"/>
</dbReference>
<name>A6IEB3_RAT</name>
<dbReference type="Proteomes" id="UP000234681">
    <property type="component" value="Chromosome 4"/>
</dbReference>
<dbReference type="KEGG" id="rno:252964"/>
<sequence length="130" mass="14352">MYSFQTTHHLICSLLNNKLVVALLFGPRSLLPLQLVHKVIGASPTEVWICMGLYSLCGSCTLKLPSVGHHVHSSSWPLEGLTDFGSPCMRPLKRHWEGAGEMAQWLRALTALLEVLSSNPSNHMVANNHL</sequence>
<dbReference type="CTD" id="252964"/>
<protein>
    <submittedName>
        <fullName evidence="1">RCG28334</fullName>
    </submittedName>
</protein>
<dbReference type="AGR" id="RGD:628724"/>
<reference evidence="2" key="1">
    <citation type="submission" date="2005-09" db="EMBL/GenBank/DDBJ databases">
        <authorList>
            <person name="Mural R.J."/>
            <person name="Li P.W."/>
            <person name="Adams M.D."/>
            <person name="Amanatides P.G."/>
            <person name="Baden-Tillson H."/>
            <person name="Barnstead M."/>
            <person name="Chin S.H."/>
            <person name="Dew I."/>
            <person name="Evans C.A."/>
            <person name="Ferriera S."/>
            <person name="Flanigan M."/>
            <person name="Fosler C."/>
            <person name="Glodek A."/>
            <person name="Gu Z."/>
            <person name="Holt R.A."/>
            <person name="Jennings D."/>
            <person name="Kraft C.L."/>
            <person name="Lu F."/>
            <person name="Nguyen T."/>
            <person name="Nusskern D.R."/>
            <person name="Pfannkoch C.M."/>
            <person name="Sitter C."/>
            <person name="Sutton G.G."/>
            <person name="Venter J.C."/>
            <person name="Wang Z."/>
            <person name="Woodage T."/>
            <person name="Zheng X.H."/>
            <person name="Zhong F."/>
        </authorList>
    </citation>
    <scope>NUCLEOTIDE SEQUENCE [LARGE SCALE GENOMIC DNA]</scope>
    <source>
        <strain>BN</strain>
        <strain evidence="2">Sprague-Dawley</strain>
    </source>
</reference>
<proteinExistence type="predicted"/>
<accession>A6IEB3</accession>
<evidence type="ECO:0000313" key="1">
    <source>
        <dbReference type="EMBL" id="EDM15200.1"/>
    </source>
</evidence>
<evidence type="ECO:0000313" key="3">
    <source>
        <dbReference type="RGD" id="628724"/>
    </source>
</evidence>